<sequence length="120" mass="13921">MSFIYKANLLLGTFILICLTFKSTTGDPAPDPNPQPDPEPEPFLDIQIKPKHHRHHHHHFHHFRRNHHPYMDMDYGRGQTVINIQNSGFSGFLLRNAKTIALMFFYIGSVLCTIMLLLKI</sequence>
<dbReference type="GeneID" id="103512755"/>
<keyword evidence="2" id="KW-0732">Signal</keyword>
<accession>A0A1S4EFT7</accession>
<feature type="transmembrane region" description="Helical" evidence="1">
    <location>
        <begin position="100"/>
        <end position="118"/>
    </location>
</feature>
<evidence type="ECO:0000313" key="5">
    <source>
        <dbReference type="RefSeq" id="XP_026681949.1"/>
    </source>
</evidence>
<gene>
    <name evidence="4 5" type="primary">LOC103512755</name>
</gene>
<name>A0A1S4EFT7_DIACI</name>
<evidence type="ECO:0000313" key="4">
    <source>
        <dbReference type="RefSeq" id="XP_017301028.1"/>
    </source>
</evidence>
<keyword evidence="3" id="KW-1185">Reference proteome</keyword>
<keyword evidence="1" id="KW-1133">Transmembrane helix</keyword>
<protein>
    <submittedName>
        <fullName evidence="4">Uncharacterized protein LOC103512755 isoform X1</fullName>
    </submittedName>
    <submittedName>
        <fullName evidence="5">Uncharacterized protein LOC103512755 isoform X2</fullName>
    </submittedName>
</protein>
<dbReference type="AlphaFoldDB" id="A0A1S4EFT7"/>
<dbReference type="PaxDb" id="121845-A0A1S4EFT7"/>
<reference evidence="4 5" key="1">
    <citation type="submission" date="2025-04" db="UniProtKB">
        <authorList>
            <consortium name="RefSeq"/>
        </authorList>
    </citation>
    <scope>IDENTIFICATION</scope>
</reference>
<evidence type="ECO:0000313" key="3">
    <source>
        <dbReference type="Proteomes" id="UP000079169"/>
    </source>
</evidence>
<dbReference type="RefSeq" id="XP_017301028.1">
    <property type="nucleotide sequence ID" value="XM_017445539.2"/>
</dbReference>
<dbReference type="RefSeq" id="XP_026681949.1">
    <property type="nucleotide sequence ID" value="XM_026826148.1"/>
</dbReference>
<proteinExistence type="predicted"/>
<evidence type="ECO:0000256" key="2">
    <source>
        <dbReference type="SAM" id="SignalP"/>
    </source>
</evidence>
<dbReference type="KEGG" id="dci:103512755"/>
<feature type="signal peptide" evidence="2">
    <location>
        <begin position="1"/>
        <end position="26"/>
    </location>
</feature>
<organism evidence="3 4">
    <name type="scientific">Diaphorina citri</name>
    <name type="common">Asian citrus psyllid</name>
    <dbReference type="NCBI Taxonomy" id="121845"/>
    <lineage>
        <taxon>Eukaryota</taxon>
        <taxon>Metazoa</taxon>
        <taxon>Ecdysozoa</taxon>
        <taxon>Arthropoda</taxon>
        <taxon>Hexapoda</taxon>
        <taxon>Insecta</taxon>
        <taxon>Pterygota</taxon>
        <taxon>Neoptera</taxon>
        <taxon>Paraneoptera</taxon>
        <taxon>Hemiptera</taxon>
        <taxon>Sternorrhyncha</taxon>
        <taxon>Psylloidea</taxon>
        <taxon>Psyllidae</taxon>
        <taxon>Diaphorininae</taxon>
        <taxon>Diaphorina</taxon>
    </lineage>
</organism>
<keyword evidence="1" id="KW-0472">Membrane</keyword>
<dbReference type="Proteomes" id="UP000079169">
    <property type="component" value="Unplaced"/>
</dbReference>
<evidence type="ECO:0000256" key="1">
    <source>
        <dbReference type="SAM" id="Phobius"/>
    </source>
</evidence>
<keyword evidence="1" id="KW-0812">Transmembrane</keyword>
<feature type="chain" id="PRO_5010481023" evidence="2">
    <location>
        <begin position="27"/>
        <end position="120"/>
    </location>
</feature>